<evidence type="ECO:0000256" key="6">
    <source>
        <dbReference type="ARBA" id="ARBA00023065"/>
    </source>
</evidence>
<dbReference type="GO" id="GO:1902600">
    <property type="term" value="P:proton transmembrane transport"/>
    <property type="evidence" value="ECO:0007669"/>
    <property type="project" value="InterPro"/>
</dbReference>
<feature type="transmembrane region" description="Helical" evidence="8">
    <location>
        <begin position="325"/>
        <end position="346"/>
    </location>
</feature>
<evidence type="ECO:0000256" key="2">
    <source>
        <dbReference type="ARBA" id="ARBA00022448"/>
    </source>
</evidence>
<feature type="transmembrane region" description="Helical" evidence="8">
    <location>
        <begin position="386"/>
        <end position="410"/>
    </location>
</feature>
<feature type="transmembrane region" description="Helical" evidence="8">
    <location>
        <begin position="199"/>
        <end position="218"/>
    </location>
</feature>
<evidence type="ECO:0000256" key="4">
    <source>
        <dbReference type="ARBA" id="ARBA00022692"/>
    </source>
</evidence>
<dbReference type="InterPro" id="IPR006153">
    <property type="entry name" value="Cation/H_exchanger_TM"/>
</dbReference>
<keyword evidence="5 8" id="KW-1133">Transmembrane helix</keyword>
<gene>
    <name evidence="10" type="ORF">EIY87_11590</name>
</gene>
<feature type="domain" description="Cation/H+ exchanger transmembrane" evidence="9">
    <location>
        <begin position="15"/>
        <end position="411"/>
    </location>
</feature>
<feature type="transmembrane region" description="Helical" evidence="8">
    <location>
        <begin position="300"/>
        <end position="319"/>
    </location>
</feature>
<comment type="subcellular location">
    <subcellularLocation>
        <location evidence="1">Cell membrane</location>
        <topology evidence="1">Multi-pass membrane protein</topology>
    </subcellularLocation>
</comment>
<evidence type="ECO:0000256" key="1">
    <source>
        <dbReference type="ARBA" id="ARBA00004651"/>
    </source>
</evidence>
<dbReference type="GO" id="GO:0005886">
    <property type="term" value="C:plasma membrane"/>
    <property type="evidence" value="ECO:0007669"/>
    <property type="project" value="UniProtKB-SubCell"/>
</dbReference>
<keyword evidence="11" id="KW-1185">Reference proteome</keyword>
<dbReference type="GO" id="GO:0015297">
    <property type="term" value="F:antiporter activity"/>
    <property type="evidence" value="ECO:0007669"/>
    <property type="project" value="UniProtKB-KW"/>
</dbReference>
<dbReference type="RefSeq" id="WP_125307696.1">
    <property type="nucleotide sequence ID" value="NZ_RSEC01000033.1"/>
</dbReference>
<dbReference type="Proteomes" id="UP000267081">
    <property type="component" value="Unassembled WGS sequence"/>
</dbReference>
<accession>A0A3R9DZQ7</accession>
<proteinExistence type="predicted"/>
<dbReference type="EMBL" id="RSEC01000033">
    <property type="protein sequence ID" value="RSD21471.1"/>
    <property type="molecule type" value="Genomic_DNA"/>
</dbReference>
<keyword evidence="7 8" id="KW-0472">Membrane</keyword>
<evidence type="ECO:0000256" key="8">
    <source>
        <dbReference type="SAM" id="Phobius"/>
    </source>
</evidence>
<dbReference type="OrthoDB" id="4174405at2"/>
<dbReference type="AlphaFoldDB" id="A0A3R9DZQ7"/>
<organism evidence="10 11">
    <name type="scientific">Amycolatopsis eburnea</name>
    <dbReference type="NCBI Taxonomy" id="2267691"/>
    <lineage>
        <taxon>Bacteria</taxon>
        <taxon>Bacillati</taxon>
        <taxon>Actinomycetota</taxon>
        <taxon>Actinomycetes</taxon>
        <taxon>Pseudonocardiales</taxon>
        <taxon>Pseudonocardiaceae</taxon>
        <taxon>Amycolatopsis</taxon>
    </lineage>
</organism>
<protein>
    <submittedName>
        <fullName evidence="10">Sodium:proton exchanger</fullName>
    </submittedName>
</protein>
<name>A0A3R9DZQ7_9PSEU</name>
<keyword evidence="6" id="KW-0406">Ion transport</keyword>
<feature type="transmembrane region" description="Helical" evidence="8">
    <location>
        <begin position="90"/>
        <end position="113"/>
    </location>
</feature>
<keyword evidence="2" id="KW-0813">Transport</keyword>
<sequence>MFIPALLVLSAAFLLRSLLAARLDRWNIAAPVLMVGCGAAAALTVAPDALVEVFNTEIAQHVAELILAMLLFVDATEVRGGRLWGRSPGLVARVLLIAMPLSIALAVLLGAVLLPDLSWPLLLLIACIVIPSDFAAAERVVRDRNLPAPVRGVLNIESGYNDGLVSPVFLFALILARTDNQQNTAEDALATALPFAIKAIVMGAAAGAVIGLLLFLAARAGWTSAQGRRVAVLTTPLLAYAATVAVGGNGFVASFVCGIAFRYVFRGSAASYIRKVPERARDILTDPTAELQLLEEVTGLLTMGMWFVVGAISVLVVQFGLSWQVVVFCLAALTVLRIGPVVLSLLRTDLSGRDRFLIGALGPRGTTSIVFGLLALNGLATGDEDIVLTITVVCVLGSVVLHGIGSAPLANRLGRGRRR</sequence>
<reference evidence="10 11" key="1">
    <citation type="submission" date="2018-12" db="EMBL/GenBank/DDBJ databases">
        <title>Amycolatopsis eburnea sp. nov. actinomycete associate with arbuscular mycorrhiza fungal spore.</title>
        <authorList>
            <person name="Lumyong S."/>
            <person name="Chaiya L."/>
        </authorList>
    </citation>
    <scope>NUCLEOTIDE SEQUENCE [LARGE SCALE GENOMIC DNA]</scope>
    <source>
        <strain evidence="10 11">GLM-1</strain>
    </source>
</reference>
<evidence type="ECO:0000256" key="5">
    <source>
        <dbReference type="ARBA" id="ARBA00022989"/>
    </source>
</evidence>
<dbReference type="PANTHER" id="PTHR32507:SF8">
    <property type="entry name" value="CNH1P"/>
    <property type="match status" value="1"/>
</dbReference>
<evidence type="ECO:0000313" key="10">
    <source>
        <dbReference type="EMBL" id="RSD21471.1"/>
    </source>
</evidence>
<evidence type="ECO:0000256" key="3">
    <source>
        <dbReference type="ARBA" id="ARBA00022449"/>
    </source>
</evidence>
<evidence type="ECO:0000256" key="7">
    <source>
        <dbReference type="ARBA" id="ARBA00023136"/>
    </source>
</evidence>
<dbReference type="PANTHER" id="PTHR32507">
    <property type="entry name" value="NA(+)/H(+) ANTIPORTER 1"/>
    <property type="match status" value="1"/>
</dbReference>
<feature type="transmembrane region" description="Helical" evidence="8">
    <location>
        <begin position="119"/>
        <end position="137"/>
    </location>
</feature>
<comment type="caution">
    <text evidence="10">The sequence shown here is derived from an EMBL/GenBank/DDBJ whole genome shotgun (WGS) entry which is preliminary data.</text>
</comment>
<evidence type="ECO:0000313" key="11">
    <source>
        <dbReference type="Proteomes" id="UP000267081"/>
    </source>
</evidence>
<feature type="transmembrane region" description="Helical" evidence="8">
    <location>
        <begin position="358"/>
        <end position="380"/>
    </location>
</feature>
<dbReference type="Pfam" id="PF00999">
    <property type="entry name" value="Na_H_Exchanger"/>
    <property type="match status" value="1"/>
</dbReference>
<keyword evidence="3" id="KW-0050">Antiport</keyword>
<keyword evidence="4 8" id="KW-0812">Transmembrane</keyword>
<evidence type="ECO:0000259" key="9">
    <source>
        <dbReference type="Pfam" id="PF00999"/>
    </source>
</evidence>
<feature type="transmembrane region" description="Helical" evidence="8">
    <location>
        <begin position="238"/>
        <end position="265"/>
    </location>
</feature>